<feature type="transmembrane region" description="Helical" evidence="5">
    <location>
        <begin position="36"/>
        <end position="61"/>
    </location>
</feature>
<comment type="caution">
    <text evidence="7">The sequence shown here is derived from an EMBL/GenBank/DDBJ whole genome shotgun (WGS) entry which is preliminary data.</text>
</comment>
<dbReference type="InterPro" id="IPR004837">
    <property type="entry name" value="NaCa_Exmemb"/>
</dbReference>
<organism evidence="7 8">
    <name type="scientific">Jeotgalibacillus soli</name>
    <dbReference type="NCBI Taxonomy" id="889306"/>
    <lineage>
        <taxon>Bacteria</taxon>
        <taxon>Bacillati</taxon>
        <taxon>Bacillota</taxon>
        <taxon>Bacilli</taxon>
        <taxon>Bacillales</taxon>
        <taxon>Caryophanaceae</taxon>
        <taxon>Jeotgalibacillus</taxon>
    </lineage>
</organism>
<keyword evidence="4 5" id="KW-0472">Membrane</keyword>
<sequence length="328" mass="34972">MLYIIFGLAAVVTVIAAVHLSSYADILSEKTRLSGLLVGTLLLGGATSLPELTTSMSSVFIGNKDIAVGNMLGSNLFNIFIIAVFDLYFRRQRIFESADRAHVYTAGLGLVLTLMTVIAIARHVSYTIVGIGVDALLIAFVYGIGIYIIGTRSAMGSEANMEVEKEVDSHPSVTRNQAFIGFIVSALVIMAAGSVLSFMGDEIAVVTGLGSSFVGSFLMAATTSLPEAAVVLMALKLGNSNLAVGSILGSNIFNMLILTASDVIYREGPILSNVSPIHEFTSISLSFLSVVLILAIMRRKVRSGWRYSLPSLVMIAVYFLTSYVIFNG</sequence>
<evidence type="ECO:0000313" key="7">
    <source>
        <dbReference type="EMBL" id="KIL52022.1"/>
    </source>
</evidence>
<keyword evidence="2 5" id="KW-0812">Transmembrane</keyword>
<proteinExistence type="predicted"/>
<dbReference type="GO" id="GO:0005262">
    <property type="term" value="F:calcium channel activity"/>
    <property type="evidence" value="ECO:0007669"/>
    <property type="project" value="TreeGrafter"/>
</dbReference>
<dbReference type="STRING" id="889306.KP78_03920"/>
<name>A0A0C2VSY9_9BACL</name>
<gene>
    <name evidence="7" type="ORF">KP78_03920</name>
</gene>
<reference evidence="7 8" key="1">
    <citation type="submission" date="2015-01" db="EMBL/GenBank/DDBJ databases">
        <title>Genome sequencing of Jeotgalibacillus soli.</title>
        <authorList>
            <person name="Goh K.M."/>
            <person name="Chan K.-G."/>
            <person name="Yaakop A.S."/>
            <person name="Ee R."/>
            <person name="Gan H.M."/>
            <person name="Chan C.S."/>
        </authorList>
    </citation>
    <scope>NUCLEOTIDE SEQUENCE [LARGE SCALE GENOMIC DNA]</scope>
    <source>
        <strain evidence="7 8">P9</strain>
    </source>
</reference>
<feature type="transmembrane region" description="Helical" evidence="5">
    <location>
        <begin position="277"/>
        <end position="297"/>
    </location>
</feature>
<comment type="subcellular location">
    <subcellularLocation>
        <location evidence="1">Membrane</location>
        <topology evidence="1">Multi-pass membrane protein</topology>
    </subcellularLocation>
</comment>
<dbReference type="Gene3D" id="1.20.1420.30">
    <property type="entry name" value="NCX, central ion-binding region"/>
    <property type="match status" value="1"/>
</dbReference>
<feature type="transmembrane region" description="Helical" evidence="5">
    <location>
        <begin position="67"/>
        <end position="89"/>
    </location>
</feature>
<dbReference type="GO" id="GO:0008273">
    <property type="term" value="F:calcium, potassium:sodium antiporter activity"/>
    <property type="evidence" value="ECO:0007669"/>
    <property type="project" value="TreeGrafter"/>
</dbReference>
<feature type="transmembrane region" description="Helical" evidence="5">
    <location>
        <begin position="127"/>
        <end position="149"/>
    </location>
</feature>
<feature type="transmembrane region" description="Helical" evidence="5">
    <location>
        <begin position="212"/>
        <end position="235"/>
    </location>
</feature>
<protein>
    <submittedName>
        <fullName evidence="7">Cation transporter</fullName>
    </submittedName>
</protein>
<dbReference type="GO" id="GO:0006874">
    <property type="term" value="P:intracellular calcium ion homeostasis"/>
    <property type="evidence" value="ECO:0007669"/>
    <property type="project" value="TreeGrafter"/>
</dbReference>
<evidence type="ECO:0000256" key="3">
    <source>
        <dbReference type="ARBA" id="ARBA00022989"/>
    </source>
</evidence>
<evidence type="ECO:0000256" key="2">
    <source>
        <dbReference type="ARBA" id="ARBA00022692"/>
    </source>
</evidence>
<dbReference type="OrthoDB" id="9794225at2"/>
<feature type="transmembrane region" description="Helical" evidence="5">
    <location>
        <begin position="242"/>
        <end position="265"/>
    </location>
</feature>
<feature type="transmembrane region" description="Helical" evidence="5">
    <location>
        <begin position="179"/>
        <end position="200"/>
    </location>
</feature>
<dbReference type="InterPro" id="IPR044880">
    <property type="entry name" value="NCX_ion-bd_dom_sf"/>
</dbReference>
<dbReference type="InterPro" id="IPR004481">
    <property type="entry name" value="K/Na/Ca-exchanger"/>
</dbReference>
<feature type="transmembrane region" description="Helical" evidence="5">
    <location>
        <begin position="101"/>
        <end position="121"/>
    </location>
</feature>
<dbReference type="AlphaFoldDB" id="A0A0C2VSY9"/>
<evidence type="ECO:0000256" key="4">
    <source>
        <dbReference type="ARBA" id="ARBA00023136"/>
    </source>
</evidence>
<dbReference type="PATRIC" id="fig|889306.3.peg.394"/>
<keyword evidence="3 5" id="KW-1133">Transmembrane helix</keyword>
<dbReference type="GO" id="GO:0005886">
    <property type="term" value="C:plasma membrane"/>
    <property type="evidence" value="ECO:0007669"/>
    <property type="project" value="TreeGrafter"/>
</dbReference>
<evidence type="ECO:0000259" key="6">
    <source>
        <dbReference type="Pfam" id="PF01699"/>
    </source>
</evidence>
<feature type="domain" description="Sodium/calcium exchanger membrane region" evidence="6">
    <location>
        <begin position="178"/>
        <end position="324"/>
    </location>
</feature>
<accession>A0A0C2VSY9</accession>
<feature type="transmembrane region" description="Helical" evidence="5">
    <location>
        <begin position="309"/>
        <end position="326"/>
    </location>
</feature>
<dbReference type="Proteomes" id="UP000031938">
    <property type="component" value="Unassembled WGS sequence"/>
</dbReference>
<dbReference type="Pfam" id="PF01699">
    <property type="entry name" value="Na_Ca_ex"/>
    <property type="match status" value="2"/>
</dbReference>
<dbReference type="PANTHER" id="PTHR10846">
    <property type="entry name" value="SODIUM/POTASSIUM/CALCIUM EXCHANGER"/>
    <property type="match status" value="1"/>
</dbReference>
<dbReference type="RefSeq" id="WP_041085796.1">
    <property type="nucleotide sequence ID" value="NZ_JXRP01000006.1"/>
</dbReference>
<evidence type="ECO:0000256" key="5">
    <source>
        <dbReference type="SAM" id="Phobius"/>
    </source>
</evidence>
<feature type="transmembrane region" description="Helical" evidence="5">
    <location>
        <begin position="6"/>
        <end position="24"/>
    </location>
</feature>
<feature type="domain" description="Sodium/calcium exchanger membrane region" evidence="6">
    <location>
        <begin position="3"/>
        <end position="141"/>
    </location>
</feature>
<dbReference type="EMBL" id="JXRP01000006">
    <property type="protein sequence ID" value="KIL52022.1"/>
    <property type="molecule type" value="Genomic_DNA"/>
</dbReference>
<evidence type="ECO:0000313" key="8">
    <source>
        <dbReference type="Proteomes" id="UP000031938"/>
    </source>
</evidence>
<dbReference type="PANTHER" id="PTHR10846:SF8">
    <property type="entry name" value="INNER MEMBRANE PROTEIN YRBG"/>
    <property type="match status" value="1"/>
</dbReference>
<evidence type="ECO:0000256" key="1">
    <source>
        <dbReference type="ARBA" id="ARBA00004141"/>
    </source>
</evidence>
<keyword evidence="8" id="KW-1185">Reference proteome</keyword>